<name>A0AB73SZ52_9FIRM</name>
<sequence length="439" mass="50610">MLQVTPDLNNTPGIYYALAYIFSSSLYISLNKKRLTGKRRAAAQTGFAVLLLVFMIATDQIAVKWFIPCVLAEIGILWLSIHTCCDMDWKKSAYFCTRVFILGELAASLDWQLFYFGLMNWELELNMVWNLLFLTVSYGSVFGVMYLLERSYRKENEELHISGRELRVTVFLLLLVYMMSNMSYVFSNTPFSSQFPAEMFTIRTLVDLGGVGILFAYHMQIQEINVKLENAYLQNMLHSQYENYKISEESIALVNQKYHDLKHQIAFLRSSIDDREKETYLNQMEQEIKLYEAQNKTGNKVLDTILTAKTLQCQNQGISLTCVADGEAIEFMHPMDITALFGNALDNAIESVKKIADPEKRLIHMVVSRQKNFLRIKVENCYEGTLEFENGMPKTTKLDKKFHGYGMKSIKTIVEKYSGSVTVQAKDGWFELRILISRE</sequence>
<dbReference type="CDD" id="cd16935">
    <property type="entry name" value="HATPase_AgrC-ComD-like"/>
    <property type="match status" value="1"/>
</dbReference>
<reference evidence="3 4" key="1">
    <citation type="submission" date="2018-05" db="EMBL/GenBank/DDBJ databases">
        <authorList>
            <person name="Goeker M."/>
            <person name="Huntemann M."/>
            <person name="Clum A."/>
            <person name="Pillay M."/>
            <person name="Palaniappan K."/>
            <person name="Varghese N."/>
            <person name="Mikhailova N."/>
            <person name="Stamatis D."/>
            <person name="Reddy T."/>
            <person name="Daum C."/>
            <person name="Shapiro N."/>
            <person name="Ivanova N."/>
            <person name="Kyrpides N."/>
            <person name="Woyke T."/>
        </authorList>
    </citation>
    <scope>NUCLEOTIDE SEQUENCE [LARGE SCALE GENOMIC DNA]</scope>
    <source>
        <strain evidence="3 4">DSM 26524</strain>
    </source>
</reference>
<evidence type="ECO:0000256" key="1">
    <source>
        <dbReference type="SAM" id="Phobius"/>
    </source>
</evidence>
<keyword evidence="1" id="KW-1133">Transmembrane helix</keyword>
<feature type="transmembrane region" description="Helical" evidence="1">
    <location>
        <begin position="41"/>
        <end position="57"/>
    </location>
</feature>
<comment type="caution">
    <text evidence="3">The sequence shown here is derived from an EMBL/GenBank/DDBJ whole genome shotgun (WGS) entry which is preliminary data.</text>
</comment>
<organism evidence="3 4">
    <name type="scientific">Murimonas intestini</name>
    <dbReference type="NCBI Taxonomy" id="1337051"/>
    <lineage>
        <taxon>Bacteria</taxon>
        <taxon>Bacillati</taxon>
        <taxon>Bacillota</taxon>
        <taxon>Clostridia</taxon>
        <taxon>Lachnospirales</taxon>
        <taxon>Lachnospiraceae</taxon>
        <taxon>Murimonas</taxon>
    </lineage>
</organism>
<dbReference type="GO" id="GO:0042802">
    <property type="term" value="F:identical protein binding"/>
    <property type="evidence" value="ECO:0007669"/>
    <property type="project" value="TreeGrafter"/>
</dbReference>
<feature type="transmembrane region" description="Helical" evidence="1">
    <location>
        <begin position="127"/>
        <end position="148"/>
    </location>
</feature>
<dbReference type="AlphaFoldDB" id="A0AB73SZ52"/>
<feature type="transmembrane region" description="Helical" evidence="1">
    <location>
        <begin position="199"/>
        <end position="217"/>
    </location>
</feature>
<dbReference type="SUPFAM" id="SSF55874">
    <property type="entry name" value="ATPase domain of HSP90 chaperone/DNA topoisomerase II/histidine kinase"/>
    <property type="match status" value="1"/>
</dbReference>
<accession>A0AB73SZ52</accession>
<feature type="domain" description="Sensor histidine kinase NatK-like C-terminal" evidence="2">
    <location>
        <begin position="332"/>
        <end position="436"/>
    </location>
</feature>
<feature type="transmembrane region" description="Helical" evidence="1">
    <location>
        <begin position="12"/>
        <end position="29"/>
    </location>
</feature>
<protein>
    <submittedName>
        <fullName evidence="3">GHKL domain-containing protein</fullName>
    </submittedName>
</protein>
<evidence type="ECO:0000313" key="4">
    <source>
        <dbReference type="Proteomes" id="UP000245412"/>
    </source>
</evidence>
<feature type="transmembrane region" description="Helical" evidence="1">
    <location>
        <begin position="168"/>
        <end position="187"/>
    </location>
</feature>
<evidence type="ECO:0000259" key="2">
    <source>
        <dbReference type="Pfam" id="PF14501"/>
    </source>
</evidence>
<dbReference type="EMBL" id="QGGY01000016">
    <property type="protein sequence ID" value="PWJ72741.1"/>
    <property type="molecule type" value="Genomic_DNA"/>
</dbReference>
<dbReference type="PANTHER" id="PTHR40448:SF1">
    <property type="entry name" value="TWO-COMPONENT SENSOR HISTIDINE KINASE"/>
    <property type="match status" value="1"/>
</dbReference>
<dbReference type="InterPro" id="IPR032834">
    <property type="entry name" value="NatK-like_C"/>
</dbReference>
<gene>
    <name evidence="3" type="ORF">C7383_11655</name>
</gene>
<keyword evidence="4" id="KW-1185">Reference proteome</keyword>
<feature type="transmembrane region" description="Helical" evidence="1">
    <location>
        <begin position="93"/>
        <end position="115"/>
    </location>
</feature>
<dbReference type="RefSeq" id="WP_257497893.1">
    <property type="nucleotide sequence ID" value="NZ_JANKBI010000016.1"/>
</dbReference>
<dbReference type="PANTHER" id="PTHR40448">
    <property type="entry name" value="TWO-COMPONENT SENSOR HISTIDINE KINASE"/>
    <property type="match status" value="1"/>
</dbReference>
<dbReference type="Proteomes" id="UP000245412">
    <property type="component" value="Unassembled WGS sequence"/>
</dbReference>
<dbReference type="Pfam" id="PF14501">
    <property type="entry name" value="HATPase_c_5"/>
    <property type="match status" value="1"/>
</dbReference>
<keyword evidence="1" id="KW-0812">Transmembrane</keyword>
<proteinExistence type="predicted"/>
<dbReference type="Gene3D" id="3.30.565.10">
    <property type="entry name" value="Histidine kinase-like ATPase, C-terminal domain"/>
    <property type="match status" value="1"/>
</dbReference>
<feature type="transmembrane region" description="Helical" evidence="1">
    <location>
        <begin position="63"/>
        <end position="81"/>
    </location>
</feature>
<dbReference type="InterPro" id="IPR036890">
    <property type="entry name" value="HATPase_C_sf"/>
</dbReference>
<evidence type="ECO:0000313" key="3">
    <source>
        <dbReference type="EMBL" id="PWJ72741.1"/>
    </source>
</evidence>
<keyword evidence="1" id="KW-0472">Membrane</keyword>